<dbReference type="GO" id="GO:0004493">
    <property type="term" value="F:methylmalonyl-CoA epimerase activity"/>
    <property type="evidence" value="ECO:0007669"/>
    <property type="project" value="TreeGrafter"/>
</dbReference>
<keyword evidence="1" id="KW-0479">Metal-binding</keyword>
<accession>A0AB39SIG7</accession>
<organism evidence="3">
    <name type="scientific">Streptomyces sp. R35</name>
    <dbReference type="NCBI Taxonomy" id="3238630"/>
    <lineage>
        <taxon>Bacteria</taxon>
        <taxon>Bacillati</taxon>
        <taxon>Actinomycetota</taxon>
        <taxon>Actinomycetes</taxon>
        <taxon>Kitasatosporales</taxon>
        <taxon>Streptomycetaceae</taxon>
        <taxon>Streptomyces</taxon>
    </lineage>
</organism>
<dbReference type="GO" id="GO:0046491">
    <property type="term" value="P:L-methylmalonyl-CoA metabolic process"/>
    <property type="evidence" value="ECO:0007669"/>
    <property type="project" value="TreeGrafter"/>
</dbReference>
<dbReference type="GO" id="GO:0046872">
    <property type="term" value="F:metal ion binding"/>
    <property type="evidence" value="ECO:0007669"/>
    <property type="project" value="UniProtKB-KW"/>
</dbReference>
<evidence type="ECO:0000259" key="2">
    <source>
        <dbReference type="PROSITE" id="PS51819"/>
    </source>
</evidence>
<dbReference type="InterPro" id="IPR004360">
    <property type="entry name" value="Glyas_Fos-R_dOase_dom"/>
</dbReference>
<dbReference type="SUPFAM" id="SSF54593">
    <property type="entry name" value="Glyoxalase/Bleomycin resistance protein/Dihydroxybiphenyl dioxygenase"/>
    <property type="match status" value="1"/>
</dbReference>
<dbReference type="PROSITE" id="PS51819">
    <property type="entry name" value="VOC"/>
    <property type="match status" value="1"/>
</dbReference>
<dbReference type="PANTHER" id="PTHR43048">
    <property type="entry name" value="METHYLMALONYL-COA EPIMERASE"/>
    <property type="match status" value="1"/>
</dbReference>
<dbReference type="RefSeq" id="WP_369264125.1">
    <property type="nucleotide sequence ID" value="NZ_CP163440.1"/>
</dbReference>
<dbReference type="InterPro" id="IPR037523">
    <property type="entry name" value="VOC_core"/>
</dbReference>
<gene>
    <name evidence="3" type="ORF">AB5J50_43655</name>
</gene>
<dbReference type="InterPro" id="IPR029068">
    <property type="entry name" value="Glyas_Bleomycin-R_OHBP_Dase"/>
</dbReference>
<name>A0AB39SIG7_9ACTN</name>
<dbReference type="Gene3D" id="3.10.180.10">
    <property type="entry name" value="2,3-Dihydroxybiphenyl 1,2-Dioxygenase, domain 1"/>
    <property type="match status" value="1"/>
</dbReference>
<sequence length="131" mass="14016">MQPHFTGTCLISGDVPALAAFYATLLSAQVEGDDSFAIISGPGAVLSVFSTAGMEAMAPGSMAHAGSGNFTIEFEVDDVDARYDRLRVGGVRILKPPTTQPWGRRSMWLRDPDGNIVNFYQRTQTPPAPSP</sequence>
<feature type="domain" description="VOC" evidence="2">
    <location>
        <begin position="2"/>
        <end position="122"/>
    </location>
</feature>
<dbReference type="EMBL" id="CP163440">
    <property type="protein sequence ID" value="XDQ67198.1"/>
    <property type="molecule type" value="Genomic_DNA"/>
</dbReference>
<evidence type="ECO:0000256" key="1">
    <source>
        <dbReference type="ARBA" id="ARBA00022723"/>
    </source>
</evidence>
<protein>
    <submittedName>
        <fullName evidence="3">VOC family protein</fullName>
    </submittedName>
</protein>
<reference evidence="3" key="1">
    <citation type="submission" date="2024-07" db="EMBL/GenBank/DDBJ databases">
        <authorList>
            <person name="Yu S.T."/>
        </authorList>
    </citation>
    <scope>NUCLEOTIDE SEQUENCE</scope>
    <source>
        <strain evidence="3">R35</strain>
    </source>
</reference>
<dbReference type="PANTHER" id="PTHR43048:SF4">
    <property type="entry name" value="RING-CLEAVING DIOXYGENASE-RELATED"/>
    <property type="match status" value="1"/>
</dbReference>
<evidence type="ECO:0000313" key="3">
    <source>
        <dbReference type="EMBL" id="XDQ67198.1"/>
    </source>
</evidence>
<dbReference type="Pfam" id="PF00903">
    <property type="entry name" value="Glyoxalase"/>
    <property type="match status" value="1"/>
</dbReference>
<proteinExistence type="predicted"/>
<dbReference type="InterPro" id="IPR051785">
    <property type="entry name" value="MMCE/EMCE_epimerase"/>
</dbReference>
<dbReference type="AlphaFoldDB" id="A0AB39SIG7"/>